<sequence length="139" mass="15406">MGLKKRTKVSAEFNMSSLTDIIFLLLIFFMLTSSLVSPTAINLKLPNSSKSTPSKQKVEGPIKLDINKRKEYTVNGRRLAEDAVRGKLAGIISKDRRKPEDITIILSIHESVDAQTLVTNVDMLNDFGVKMILATKLSS</sequence>
<keyword evidence="3" id="KW-1003">Cell membrane</keyword>
<gene>
    <name evidence="9" type="ORF">AsAng_0015080</name>
</gene>
<dbReference type="AlphaFoldDB" id="A0A915YCY7"/>
<evidence type="ECO:0000256" key="5">
    <source>
        <dbReference type="ARBA" id="ARBA00022989"/>
    </source>
</evidence>
<keyword evidence="4 7" id="KW-0812">Transmembrane</keyword>
<evidence type="ECO:0000256" key="7">
    <source>
        <dbReference type="RuleBase" id="RU003879"/>
    </source>
</evidence>
<keyword evidence="10" id="KW-1185">Reference proteome</keyword>
<dbReference type="PANTHER" id="PTHR30558">
    <property type="entry name" value="EXBD MEMBRANE COMPONENT OF PMF-DRIVEN MACROMOLECULE IMPORT SYSTEM"/>
    <property type="match status" value="1"/>
</dbReference>
<dbReference type="Proteomes" id="UP001060919">
    <property type="component" value="Chromosome"/>
</dbReference>
<reference evidence="9" key="1">
    <citation type="submission" date="2022-09" db="EMBL/GenBank/DDBJ databases">
        <title>Aureispira anguillicida sp. nov., isolated from Leptocephalus of Japanese eel Anguilla japonica.</title>
        <authorList>
            <person name="Yuasa K."/>
            <person name="Mekata T."/>
            <person name="Ikunari K."/>
        </authorList>
    </citation>
    <scope>NUCLEOTIDE SEQUENCE</scope>
    <source>
        <strain evidence="9">EL160426</strain>
    </source>
</reference>
<accession>A0A915YCY7</accession>
<evidence type="ECO:0000313" key="9">
    <source>
        <dbReference type="EMBL" id="BDS10799.1"/>
    </source>
</evidence>
<evidence type="ECO:0000256" key="2">
    <source>
        <dbReference type="ARBA" id="ARBA00005811"/>
    </source>
</evidence>
<evidence type="ECO:0000256" key="4">
    <source>
        <dbReference type="ARBA" id="ARBA00022692"/>
    </source>
</evidence>
<evidence type="ECO:0000256" key="6">
    <source>
        <dbReference type="ARBA" id="ARBA00023136"/>
    </source>
</evidence>
<dbReference type="EMBL" id="AP026867">
    <property type="protein sequence ID" value="BDS10799.1"/>
    <property type="molecule type" value="Genomic_DNA"/>
</dbReference>
<keyword evidence="7" id="KW-0813">Transport</keyword>
<keyword evidence="7" id="KW-0653">Protein transport</keyword>
<evidence type="ECO:0000313" key="10">
    <source>
        <dbReference type="Proteomes" id="UP001060919"/>
    </source>
</evidence>
<dbReference type="Pfam" id="PF02472">
    <property type="entry name" value="ExbD"/>
    <property type="match status" value="1"/>
</dbReference>
<evidence type="ECO:0000256" key="3">
    <source>
        <dbReference type="ARBA" id="ARBA00022475"/>
    </source>
</evidence>
<comment type="subcellular location">
    <subcellularLocation>
        <location evidence="1">Cell membrane</location>
        <topology evidence="1">Single-pass membrane protein</topology>
    </subcellularLocation>
    <subcellularLocation>
        <location evidence="7">Cell membrane</location>
        <topology evidence="7">Single-pass type II membrane protein</topology>
    </subcellularLocation>
</comment>
<evidence type="ECO:0000256" key="1">
    <source>
        <dbReference type="ARBA" id="ARBA00004162"/>
    </source>
</evidence>
<organism evidence="9 10">
    <name type="scientific">Aureispira anguillae</name>
    <dbReference type="NCBI Taxonomy" id="2864201"/>
    <lineage>
        <taxon>Bacteria</taxon>
        <taxon>Pseudomonadati</taxon>
        <taxon>Bacteroidota</taxon>
        <taxon>Saprospiria</taxon>
        <taxon>Saprospirales</taxon>
        <taxon>Saprospiraceae</taxon>
        <taxon>Aureispira</taxon>
    </lineage>
</organism>
<dbReference type="GO" id="GO:0022857">
    <property type="term" value="F:transmembrane transporter activity"/>
    <property type="evidence" value="ECO:0007669"/>
    <property type="project" value="InterPro"/>
</dbReference>
<name>A0A915YCY7_9BACT</name>
<dbReference type="KEGG" id="aup:AsAng_0015080"/>
<dbReference type="GO" id="GO:0015031">
    <property type="term" value="P:protein transport"/>
    <property type="evidence" value="ECO:0007669"/>
    <property type="project" value="UniProtKB-KW"/>
</dbReference>
<dbReference type="PANTHER" id="PTHR30558:SF7">
    <property type="entry name" value="TOL-PAL SYSTEM PROTEIN TOLR"/>
    <property type="match status" value="1"/>
</dbReference>
<keyword evidence="5 8" id="KW-1133">Transmembrane helix</keyword>
<dbReference type="InterPro" id="IPR003400">
    <property type="entry name" value="ExbD"/>
</dbReference>
<dbReference type="GO" id="GO:0005886">
    <property type="term" value="C:plasma membrane"/>
    <property type="evidence" value="ECO:0007669"/>
    <property type="project" value="UniProtKB-SubCell"/>
</dbReference>
<feature type="transmembrane region" description="Helical" evidence="8">
    <location>
        <begin position="21"/>
        <end position="41"/>
    </location>
</feature>
<protein>
    <submittedName>
        <fullName evidence="9">Biopolymer transporter ExbD</fullName>
    </submittedName>
</protein>
<proteinExistence type="inferred from homology"/>
<comment type="similarity">
    <text evidence="2 7">Belongs to the ExbD/TolR family.</text>
</comment>
<dbReference type="RefSeq" id="WP_264792064.1">
    <property type="nucleotide sequence ID" value="NZ_AP026867.1"/>
</dbReference>
<evidence type="ECO:0000256" key="8">
    <source>
        <dbReference type="SAM" id="Phobius"/>
    </source>
</evidence>
<keyword evidence="6 8" id="KW-0472">Membrane</keyword>